<accession>A0A2Z5FW08</accession>
<dbReference type="Pfam" id="PF02733">
    <property type="entry name" value="Dak1"/>
    <property type="match status" value="1"/>
</dbReference>
<dbReference type="Pfam" id="PF02734">
    <property type="entry name" value="Dak2"/>
    <property type="match status" value="1"/>
</dbReference>
<dbReference type="SUPFAM" id="SSF82549">
    <property type="entry name" value="DAK1/DegV-like"/>
    <property type="match status" value="1"/>
</dbReference>
<dbReference type="Gene3D" id="1.25.40.340">
    <property type="match status" value="1"/>
</dbReference>
<dbReference type="NCBIfam" id="TIGR02365">
    <property type="entry name" value="dha_L_ycgS"/>
    <property type="match status" value="1"/>
</dbReference>
<evidence type="ECO:0000313" key="7">
    <source>
        <dbReference type="EMBL" id="AXC11048.1"/>
    </source>
</evidence>
<proteinExistence type="predicted"/>
<evidence type="ECO:0000256" key="1">
    <source>
        <dbReference type="ARBA" id="ARBA00022679"/>
    </source>
</evidence>
<dbReference type="InterPro" id="IPR050861">
    <property type="entry name" value="Dihydroxyacetone_Kinase"/>
</dbReference>
<dbReference type="PROSITE" id="PS51481">
    <property type="entry name" value="DHAK"/>
    <property type="match status" value="1"/>
</dbReference>
<dbReference type="FunFam" id="1.25.40.340:FF:000002">
    <property type="entry name" value="Dihydroxyacetone kinase, L subunit"/>
    <property type="match status" value="1"/>
</dbReference>
<dbReference type="Proteomes" id="UP000253606">
    <property type="component" value="Chromosome"/>
</dbReference>
<evidence type="ECO:0000313" key="8">
    <source>
        <dbReference type="Proteomes" id="UP000253606"/>
    </source>
</evidence>
<dbReference type="InterPro" id="IPR004006">
    <property type="entry name" value="DhaK_dom"/>
</dbReference>
<dbReference type="SUPFAM" id="SSF101473">
    <property type="entry name" value="DhaL-like"/>
    <property type="match status" value="1"/>
</dbReference>
<dbReference type="PANTHER" id="PTHR28629">
    <property type="entry name" value="TRIOKINASE/FMN CYCLASE"/>
    <property type="match status" value="1"/>
</dbReference>
<name>A0A2Z5FW08_9BACT</name>
<keyword evidence="2" id="KW-0547">Nucleotide-binding</keyword>
<dbReference type="PROSITE" id="PS51480">
    <property type="entry name" value="DHAL"/>
    <property type="match status" value="1"/>
</dbReference>
<dbReference type="FunFam" id="3.30.1180.20:FF:000001">
    <property type="entry name" value="Dihydroxyacetone kinase 1"/>
    <property type="match status" value="1"/>
</dbReference>
<keyword evidence="3 7" id="KW-0418">Kinase</keyword>
<protein>
    <submittedName>
        <fullName evidence="7">Dihydroxyacetone kinase, ATP-dependent</fullName>
    </submittedName>
</protein>
<reference evidence="7 8" key="1">
    <citation type="journal article" date="2018" name="Front. Microbiol.">
        <title>Hydrolytic Capabilities as a Key to Environmental Success: Chitinolytic and Cellulolytic Acidobacteria From Acidic Sub-arctic Soils and Boreal Peatlands.</title>
        <authorList>
            <person name="Belova S.E."/>
            <person name="Ravin N.V."/>
            <person name="Pankratov T.A."/>
            <person name="Rakitin A.L."/>
            <person name="Ivanova A.A."/>
            <person name="Beletsky A.V."/>
            <person name="Mardanov A.V."/>
            <person name="Sinninghe Damste J.S."/>
            <person name="Dedysh S.N."/>
        </authorList>
    </citation>
    <scope>NUCLEOTIDE SEQUENCE [LARGE SCALE GENOMIC DNA]</scope>
    <source>
        <strain evidence="7 8">SBC82</strain>
    </source>
</reference>
<dbReference type="GO" id="GO:0019563">
    <property type="term" value="P:glycerol catabolic process"/>
    <property type="evidence" value="ECO:0007669"/>
    <property type="project" value="TreeGrafter"/>
</dbReference>
<evidence type="ECO:0000259" key="6">
    <source>
        <dbReference type="PROSITE" id="PS51481"/>
    </source>
</evidence>
<evidence type="ECO:0000256" key="2">
    <source>
        <dbReference type="ARBA" id="ARBA00022741"/>
    </source>
</evidence>
<organism evidence="7 8">
    <name type="scientific">Acidisarcina polymorpha</name>
    <dbReference type="NCBI Taxonomy" id="2211140"/>
    <lineage>
        <taxon>Bacteria</taxon>
        <taxon>Pseudomonadati</taxon>
        <taxon>Acidobacteriota</taxon>
        <taxon>Terriglobia</taxon>
        <taxon>Terriglobales</taxon>
        <taxon>Acidobacteriaceae</taxon>
        <taxon>Acidisarcina</taxon>
    </lineage>
</organism>
<evidence type="ECO:0000256" key="3">
    <source>
        <dbReference type="ARBA" id="ARBA00022777"/>
    </source>
</evidence>
<dbReference type="InterPro" id="IPR036117">
    <property type="entry name" value="DhaL_dom_sf"/>
</dbReference>
<dbReference type="InterPro" id="IPR004007">
    <property type="entry name" value="DhaL_dom"/>
</dbReference>
<evidence type="ECO:0000259" key="5">
    <source>
        <dbReference type="PROSITE" id="PS51480"/>
    </source>
</evidence>
<dbReference type="AlphaFoldDB" id="A0A2Z5FW08"/>
<feature type="domain" description="DhaK" evidence="6">
    <location>
        <begin position="7"/>
        <end position="330"/>
    </location>
</feature>
<keyword evidence="4" id="KW-0067">ATP-binding</keyword>
<feature type="domain" description="DhaL" evidence="5">
    <location>
        <begin position="372"/>
        <end position="571"/>
    </location>
</feature>
<sequence>MKKFINRPQDVVEEMLEGLVLLDPGSARLAGHKVMIRADAEQASERQVAVISGGGSGHEPAHAGYVGAGMLSAAVLGEVFTSPSSDAVFAAIKAVAGKPGTLLVVKNYTGDRLNFGLAAEMARAEGIPVDMVIVNDDVALKGTQQATGARGLAGTIFVHKLVGAAAAEGKSLAEIAKIGKGAIGSLATMGVSFSAGTSPAVGKPSFELGEHEMELGLGIHGEPGVKRTELQPADELTETLLNEILQDGEFGDAKRVAMMVNNLGATTEMELAIVARHAVPFLEASGFTVERVYAGTFLSSLDMAGLSLSLLGLDDERLRWLDAATSAPAWPNAARQRPGRRERNIEAAPAKLNAVAVQDTRVTAGVETESARKLHAAIDAACQALIDAEAELTELDRLTGDGDLGSSMERGARGVREQLSLYPLNDLPATLKALGHTVRQELGGSSGPLYGVLLLRCGNVLEGLGTIGISQWAEALVQGSQAISELGGAKPGDRTMLDALDPLVRTLKAEASTKAPREALGDAVEAAERGVAATAQMRPRLGRSSYLGDRVLGHPDPGAKALALLARAVYEAIFST</sequence>
<dbReference type="GO" id="GO:0004371">
    <property type="term" value="F:glycerone kinase activity"/>
    <property type="evidence" value="ECO:0007669"/>
    <property type="project" value="InterPro"/>
</dbReference>
<dbReference type="OrthoDB" id="9806345at2"/>
<dbReference type="GO" id="GO:0005524">
    <property type="term" value="F:ATP binding"/>
    <property type="evidence" value="ECO:0007669"/>
    <property type="project" value="UniProtKB-KW"/>
</dbReference>
<dbReference type="Gene3D" id="3.30.1180.20">
    <property type="entry name" value="Dihydroxyacetone kinase, domain 2"/>
    <property type="match status" value="1"/>
</dbReference>
<evidence type="ECO:0000256" key="4">
    <source>
        <dbReference type="ARBA" id="ARBA00022840"/>
    </source>
</evidence>
<dbReference type="RefSeq" id="WP_114206559.1">
    <property type="nucleotide sequence ID" value="NZ_CP030840.1"/>
</dbReference>
<gene>
    <name evidence="7" type="ORF">ACPOL_1704</name>
</gene>
<dbReference type="NCBIfam" id="NF011049">
    <property type="entry name" value="PRK14479.1"/>
    <property type="match status" value="1"/>
</dbReference>
<dbReference type="SMART" id="SM01120">
    <property type="entry name" value="Dak2"/>
    <property type="match status" value="1"/>
</dbReference>
<dbReference type="EMBL" id="CP030840">
    <property type="protein sequence ID" value="AXC11048.1"/>
    <property type="molecule type" value="Genomic_DNA"/>
</dbReference>
<dbReference type="PANTHER" id="PTHR28629:SF4">
    <property type="entry name" value="TRIOKINASE_FMN CYCLASE"/>
    <property type="match status" value="1"/>
</dbReference>
<keyword evidence="1" id="KW-0808">Transferase</keyword>
<dbReference type="GO" id="GO:0005829">
    <property type="term" value="C:cytosol"/>
    <property type="evidence" value="ECO:0007669"/>
    <property type="project" value="TreeGrafter"/>
</dbReference>
<keyword evidence="8" id="KW-1185">Reference proteome</keyword>
<dbReference type="FunFam" id="3.40.50.10440:FF:000001">
    <property type="entry name" value="Dihydroxyacetone kinase, DhaK subunit"/>
    <property type="match status" value="1"/>
</dbReference>
<dbReference type="KEGG" id="abas:ACPOL_1704"/>
<dbReference type="InterPro" id="IPR012737">
    <property type="entry name" value="DhaK_L_YcgS"/>
</dbReference>
<dbReference type="Gene3D" id="3.40.50.10440">
    <property type="entry name" value="Dihydroxyacetone kinase, domain 1"/>
    <property type="match status" value="1"/>
</dbReference>